<comment type="caution">
    <text evidence="1">The sequence shown here is derived from an EMBL/GenBank/DDBJ whole genome shotgun (WGS) entry which is preliminary data.</text>
</comment>
<gene>
    <name evidence="1" type="ORF">POL68_16985</name>
</gene>
<dbReference type="Proteomes" id="UP001221838">
    <property type="component" value="Unassembled WGS sequence"/>
</dbReference>
<dbReference type="EMBL" id="JAQNDM010000002">
    <property type="protein sequence ID" value="MDC0710175.1"/>
    <property type="molecule type" value="Genomic_DNA"/>
</dbReference>
<sequence length="238" mass="26761">MSDNETVTQSQGPKCLASIDESFLVTRLKDFEGYGYDLTRNISYPWPLANASVPTGLPFPKINCCTFVEALLVKSWEDALLAGTKPQGNPEVARRFWNPQRHKQMMILGSDLFSPITAVIEAGMATRVEDLKTPPPPWTLVQGWRDMKAKKGGHTFLIVAERNGTVLTLEANASYNLNGVGFRGLGNAEKFSFKPPQGWWQNSALWKDGKVWTWQRIRDCYPDLQMAPLKVTRLEWAG</sequence>
<evidence type="ECO:0000313" key="1">
    <source>
        <dbReference type="EMBL" id="MDC0710175.1"/>
    </source>
</evidence>
<dbReference type="RefSeq" id="WP_272139372.1">
    <property type="nucleotide sequence ID" value="NZ_JAQNDM010000002.1"/>
</dbReference>
<evidence type="ECO:0008006" key="3">
    <source>
        <dbReference type="Google" id="ProtNLM"/>
    </source>
</evidence>
<organism evidence="1 2">
    <name type="scientific">Stigmatella ashevillensis</name>
    <dbReference type="NCBI Taxonomy" id="2995309"/>
    <lineage>
        <taxon>Bacteria</taxon>
        <taxon>Pseudomonadati</taxon>
        <taxon>Myxococcota</taxon>
        <taxon>Myxococcia</taxon>
        <taxon>Myxococcales</taxon>
        <taxon>Cystobacterineae</taxon>
        <taxon>Archangiaceae</taxon>
        <taxon>Stigmatella</taxon>
    </lineage>
</organism>
<keyword evidence="2" id="KW-1185">Reference proteome</keyword>
<reference evidence="1 2" key="1">
    <citation type="submission" date="2022-11" db="EMBL/GenBank/DDBJ databases">
        <title>Minimal conservation of predation-associated metabolite biosynthetic gene clusters underscores biosynthetic potential of Myxococcota including descriptions for ten novel species: Archangium lansinium sp. nov., Myxococcus landrumus sp. nov., Nannocystis bai.</title>
        <authorList>
            <person name="Ahearne A."/>
            <person name="Stevens C."/>
            <person name="Dowd S."/>
        </authorList>
    </citation>
    <scope>NUCLEOTIDE SEQUENCE [LARGE SCALE GENOMIC DNA]</scope>
    <source>
        <strain evidence="1 2">NCWAL01</strain>
    </source>
</reference>
<proteinExistence type="predicted"/>
<name>A0ABT5D914_9BACT</name>
<evidence type="ECO:0000313" key="2">
    <source>
        <dbReference type="Proteomes" id="UP001221838"/>
    </source>
</evidence>
<accession>A0ABT5D914</accession>
<protein>
    <recommendedName>
        <fullName evidence="3">Peptidase C39-like domain-containing protein</fullName>
    </recommendedName>
</protein>